<evidence type="ECO:0000256" key="1">
    <source>
        <dbReference type="ARBA" id="ARBA00022801"/>
    </source>
</evidence>
<dbReference type="InterPro" id="IPR042000">
    <property type="entry name" value="Sortase_D_2"/>
</dbReference>
<dbReference type="STRING" id="1121316.SAMN02745207_03943"/>
<proteinExistence type="predicted"/>
<organism evidence="4 5">
    <name type="scientific">Clostridium grantii DSM 8605</name>
    <dbReference type="NCBI Taxonomy" id="1121316"/>
    <lineage>
        <taxon>Bacteria</taxon>
        <taxon>Bacillati</taxon>
        <taxon>Bacillota</taxon>
        <taxon>Clostridia</taxon>
        <taxon>Eubacteriales</taxon>
        <taxon>Clostridiaceae</taxon>
        <taxon>Clostridium</taxon>
    </lineage>
</organism>
<name>A0A1M5XV19_9CLOT</name>
<keyword evidence="3" id="KW-1133">Transmembrane helix</keyword>
<dbReference type="SUPFAM" id="SSF63817">
    <property type="entry name" value="Sortase"/>
    <property type="match status" value="1"/>
</dbReference>
<accession>A0A1M5XV19</accession>
<dbReference type="InterPro" id="IPR023365">
    <property type="entry name" value="Sortase_dom-sf"/>
</dbReference>
<reference evidence="4 5" key="1">
    <citation type="submission" date="2016-11" db="EMBL/GenBank/DDBJ databases">
        <authorList>
            <person name="Jaros S."/>
            <person name="Januszkiewicz K."/>
            <person name="Wedrychowicz H."/>
        </authorList>
    </citation>
    <scope>NUCLEOTIDE SEQUENCE [LARGE SCALE GENOMIC DNA]</scope>
    <source>
        <strain evidence="4 5">DSM 8605</strain>
    </source>
</reference>
<dbReference type="OrthoDB" id="154054at2"/>
<dbReference type="Proteomes" id="UP000184447">
    <property type="component" value="Unassembled WGS sequence"/>
</dbReference>
<feature type="active site" description="Acyl-thioester intermediate" evidence="2">
    <location>
        <position position="194"/>
    </location>
</feature>
<dbReference type="Gene3D" id="2.40.260.10">
    <property type="entry name" value="Sortase"/>
    <property type="match status" value="1"/>
</dbReference>
<protein>
    <submittedName>
        <fullName evidence="4">Sortase A</fullName>
    </submittedName>
</protein>
<keyword evidence="3" id="KW-0812">Transmembrane</keyword>
<dbReference type="AlphaFoldDB" id="A0A1M5XV19"/>
<dbReference type="InterPro" id="IPR005754">
    <property type="entry name" value="Sortase"/>
</dbReference>
<keyword evidence="3" id="KW-0472">Membrane</keyword>
<dbReference type="GO" id="GO:0016787">
    <property type="term" value="F:hydrolase activity"/>
    <property type="evidence" value="ECO:0007669"/>
    <property type="project" value="UniProtKB-KW"/>
</dbReference>
<evidence type="ECO:0000256" key="3">
    <source>
        <dbReference type="SAM" id="Phobius"/>
    </source>
</evidence>
<feature type="active site" description="Proton donor/acceptor" evidence="2">
    <location>
        <position position="133"/>
    </location>
</feature>
<evidence type="ECO:0000313" key="5">
    <source>
        <dbReference type="Proteomes" id="UP000184447"/>
    </source>
</evidence>
<dbReference type="RefSeq" id="WP_073340757.1">
    <property type="nucleotide sequence ID" value="NZ_FQXM01000037.1"/>
</dbReference>
<feature type="transmembrane region" description="Helical" evidence="3">
    <location>
        <begin position="7"/>
        <end position="27"/>
    </location>
</feature>
<dbReference type="Pfam" id="PF04203">
    <property type="entry name" value="Sortase"/>
    <property type="match status" value="1"/>
</dbReference>
<sequence length="212" mass="23451">MKKKKNSIIGIILIFLGISIISIALYMRITSSLEQKAMIKDFQAELNTIQDSINSSEDQVIEDEVVENVEETPEKKPEISLNSKAIGIMSIPKIELEVAIGEGVDMNTLKYALGHFPNTPMPGVTGNFAVAGHRSYTYNKYFNRLDELEIGDEINVTTLDGDFTYKVDNISIVEPEEVSVLNSTTNSTITLVTCTPVRVATHRLIIKGTLVN</sequence>
<keyword evidence="1" id="KW-0378">Hydrolase</keyword>
<dbReference type="NCBIfam" id="TIGR01076">
    <property type="entry name" value="sortase_fam"/>
    <property type="match status" value="1"/>
</dbReference>
<dbReference type="CDD" id="cd06166">
    <property type="entry name" value="Sortase_D_2"/>
    <property type="match status" value="1"/>
</dbReference>
<keyword evidence="5" id="KW-1185">Reference proteome</keyword>
<gene>
    <name evidence="4" type="ORF">SAMN02745207_03943</name>
</gene>
<evidence type="ECO:0000256" key="2">
    <source>
        <dbReference type="PIRSR" id="PIRSR605754-1"/>
    </source>
</evidence>
<evidence type="ECO:0000313" key="4">
    <source>
        <dbReference type="EMBL" id="SHI03388.1"/>
    </source>
</evidence>
<dbReference type="EMBL" id="FQXM01000037">
    <property type="protein sequence ID" value="SHI03388.1"/>
    <property type="molecule type" value="Genomic_DNA"/>
</dbReference>